<dbReference type="GO" id="GO:0006275">
    <property type="term" value="P:regulation of DNA replication"/>
    <property type="evidence" value="ECO:0007669"/>
    <property type="project" value="InterPro"/>
</dbReference>
<reference evidence="3 4" key="1">
    <citation type="submission" date="2009-01" db="EMBL/GenBank/DDBJ databases">
        <title>Complete sequence of Geobacter sp. FRC-32.</title>
        <authorList>
            <consortium name="US DOE Joint Genome Institute"/>
            <person name="Lucas S."/>
            <person name="Copeland A."/>
            <person name="Lapidus A."/>
            <person name="Glavina del Rio T."/>
            <person name="Dalin E."/>
            <person name="Tice H."/>
            <person name="Bruce D."/>
            <person name="Goodwin L."/>
            <person name="Pitluck S."/>
            <person name="Saunders E."/>
            <person name="Brettin T."/>
            <person name="Detter J.C."/>
            <person name="Han C."/>
            <person name="Larimer F."/>
            <person name="Land M."/>
            <person name="Hauser L."/>
            <person name="Kyrpides N."/>
            <person name="Ovchinnikova G."/>
            <person name="Kostka J."/>
            <person name="Richardson P."/>
        </authorList>
    </citation>
    <scope>NUCLEOTIDE SEQUENCE [LARGE SCALE GENOMIC DNA]</scope>
    <source>
        <strain evidence="4">DSM 22248 / JCM 15807 / FRC-32</strain>
    </source>
</reference>
<dbReference type="PANTHER" id="PTHR34322">
    <property type="entry name" value="TRANSPOSASE, Y1_TNP DOMAIN-CONTAINING"/>
    <property type="match status" value="1"/>
</dbReference>
<feature type="domain" description="Transposase IS200-like" evidence="2">
    <location>
        <begin position="9"/>
        <end position="123"/>
    </location>
</feature>
<dbReference type="eggNOG" id="COG0593">
    <property type="taxonomic scope" value="Bacteria"/>
</dbReference>
<dbReference type="Gene3D" id="1.10.1750.10">
    <property type="match status" value="1"/>
</dbReference>
<dbReference type="InterPro" id="IPR002686">
    <property type="entry name" value="Transposase_17"/>
</dbReference>
<dbReference type="GO" id="GO:0004803">
    <property type="term" value="F:transposase activity"/>
    <property type="evidence" value="ECO:0007669"/>
    <property type="project" value="InterPro"/>
</dbReference>
<dbReference type="HOGENOM" id="CLU_068226_0_0_7"/>
<dbReference type="PANTHER" id="PTHR34322:SF2">
    <property type="entry name" value="TRANSPOSASE IS200-LIKE DOMAIN-CONTAINING PROTEIN"/>
    <property type="match status" value="1"/>
</dbReference>
<dbReference type="eggNOG" id="COG1943">
    <property type="taxonomic scope" value="Bacteria"/>
</dbReference>
<dbReference type="GO" id="GO:0005524">
    <property type="term" value="F:ATP binding"/>
    <property type="evidence" value="ECO:0007669"/>
    <property type="project" value="InterPro"/>
</dbReference>
<evidence type="ECO:0000313" key="3">
    <source>
        <dbReference type="EMBL" id="ACM19400.1"/>
    </source>
</evidence>
<dbReference type="GO" id="GO:0006270">
    <property type="term" value="P:DNA replication initiation"/>
    <property type="evidence" value="ECO:0007669"/>
    <property type="project" value="InterPro"/>
</dbReference>
<dbReference type="STRING" id="316067.Geob_1040"/>
<dbReference type="SUPFAM" id="SSF48295">
    <property type="entry name" value="TrpR-like"/>
    <property type="match status" value="1"/>
</dbReference>
<proteinExistence type="predicted"/>
<dbReference type="EMBL" id="CP001390">
    <property type="protein sequence ID" value="ACM19400.1"/>
    <property type="molecule type" value="Genomic_DNA"/>
</dbReference>
<dbReference type="Pfam" id="PF01797">
    <property type="entry name" value="Y1_Tnp"/>
    <property type="match status" value="1"/>
</dbReference>
<dbReference type="OrthoDB" id="9800147at2"/>
<dbReference type="Gene3D" id="3.30.70.1290">
    <property type="entry name" value="Transposase IS200-like"/>
    <property type="match status" value="1"/>
</dbReference>
<dbReference type="GO" id="GO:0006313">
    <property type="term" value="P:DNA transposition"/>
    <property type="evidence" value="ECO:0007669"/>
    <property type="project" value="InterPro"/>
</dbReference>
<dbReference type="InterPro" id="IPR010921">
    <property type="entry name" value="Trp_repressor/repl_initiator"/>
</dbReference>
<protein>
    <submittedName>
        <fullName evidence="3">Transposase, Y1_Tnp domain-containing</fullName>
    </submittedName>
</protein>
<accession>B9M2M1</accession>
<feature type="domain" description="Chromosomal replication initiator DnaA C-terminal" evidence="1">
    <location>
        <begin position="221"/>
        <end position="289"/>
    </location>
</feature>
<organism evidence="3 4">
    <name type="scientific">Geotalea daltonii (strain DSM 22248 / JCM 15807 / FRC-32)</name>
    <name type="common">Geobacter daltonii</name>
    <dbReference type="NCBI Taxonomy" id="316067"/>
    <lineage>
        <taxon>Bacteria</taxon>
        <taxon>Pseudomonadati</taxon>
        <taxon>Thermodesulfobacteriota</taxon>
        <taxon>Desulfuromonadia</taxon>
        <taxon>Geobacterales</taxon>
        <taxon>Geobacteraceae</taxon>
        <taxon>Geotalea</taxon>
    </lineage>
</organism>
<dbReference type="SUPFAM" id="SSF143422">
    <property type="entry name" value="Transposase IS200-like"/>
    <property type="match status" value="1"/>
</dbReference>
<evidence type="ECO:0000313" key="4">
    <source>
        <dbReference type="Proteomes" id="UP000007721"/>
    </source>
</evidence>
<dbReference type="RefSeq" id="WP_012646129.1">
    <property type="nucleotide sequence ID" value="NC_011979.1"/>
</dbReference>
<sequence length="316" mass="36779">MARKPRIHYPGAVYHVILRGNAGEPLFFKDRDRFRFYLHMQEVIERFRCRIHGFCCMTNHVHLILQVEEIPLSRIMQSLSLKYTRWINYTRRRTGHLFQGRYKAIMLDADAYLLELVRYVHLNPVRAGMTECPEGYRWSGHNAYLGKEMLPWLTTEWVLALFSGEINAAIQHYRQFLLDGIAEGRRNEFHSGTCEGRILGDDCFADKALTRANQHWRREWQLDELIDAICRRYGIAAKELKAPGKKRPFSEARAVAAVLVQESPHLTLTELGKVLQRDITALGKAAQRLIRQADARLIKLLEELRGEMEEMSESQA</sequence>
<keyword evidence="4" id="KW-1185">Reference proteome</keyword>
<gene>
    <name evidence="3" type="ordered locus">Geob_1040</name>
</gene>
<dbReference type="InterPro" id="IPR036515">
    <property type="entry name" value="Transposase_17_sf"/>
</dbReference>
<dbReference type="KEGG" id="geo:Geob_1040"/>
<dbReference type="AlphaFoldDB" id="B9M2M1"/>
<dbReference type="SMART" id="SM00760">
    <property type="entry name" value="Bac_DnaA_C"/>
    <property type="match status" value="1"/>
</dbReference>
<dbReference type="SMART" id="SM01321">
    <property type="entry name" value="Y1_Tnp"/>
    <property type="match status" value="1"/>
</dbReference>
<evidence type="ECO:0000259" key="1">
    <source>
        <dbReference type="SMART" id="SM00760"/>
    </source>
</evidence>
<dbReference type="InterPro" id="IPR013159">
    <property type="entry name" value="DnaA_C"/>
</dbReference>
<evidence type="ECO:0000259" key="2">
    <source>
        <dbReference type="SMART" id="SM01321"/>
    </source>
</evidence>
<dbReference type="Proteomes" id="UP000007721">
    <property type="component" value="Chromosome"/>
</dbReference>
<dbReference type="Pfam" id="PF08299">
    <property type="entry name" value="Bac_DnaA_C"/>
    <property type="match status" value="1"/>
</dbReference>
<name>B9M2M1_GEODF</name>
<dbReference type="GO" id="GO:0043565">
    <property type="term" value="F:sequence-specific DNA binding"/>
    <property type="evidence" value="ECO:0007669"/>
    <property type="project" value="InterPro"/>
</dbReference>